<comment type="caution">
    <text evidence="2">The sequence shown here is derived from an EMBL/GenBank/DDBJ whole genome shotgun (WGS) entry which is preliminary data.</text>
</comment>
<keyword evidence="1" id="KW-1133">Transmembrane helix</keyword>
<name>A0ABT9JUT8_9PROT</name>
<gene>
    <name evidence="2" type="ORF">Q9291_08375</name>
</gene>
<reference evidence="3" key="1">
    <citation type="journal article" date="2019" name="Int. J. Syst. Evol. Microbiol.">
        <title>The Global Catalogue of Microorganisms (GCM) 10K type strain sequencing project: providing services to taxonomists for standard genome sequencing and annotation.</title>
        <authorList>
            <consortium name="The Broad Institute Genomics Platform"/>
            <consortium name="The Broad Institute Genome Sequencing Center for Infectious Disease"/>
            <person name="Wu L."/>
            <person name="Ma J."/>
        </authorList>
    </citation>
    <scope>NUCLEOTIDE SEQUENCE [LARGE SCALE GENOMIC DNA]</scope>
    <source>
        <strain evidence="3">VKM B-3159</strain>
    </source>
</reference>
<evidence type="ECO:0000313" key="2">
    <source>
        <dbReference type="EMBL" id="MDP8567865.1"/>
    </source>
</evidence>
<keyword evidence="1" id="KW-0812">Transmembrane</keyword>
<evidence type="ECO:0000313" key="3">
    <source>
        <dbReference type="Proteomes" id="UP001225906"/>
    </source>
</evidence>
<dbReference type="RefSeq" id="WP_306389588.1">
    <property type="nucleotide sequence ID" value="NZ_JAVCAP010000015.1"/>
</dbReference>
<keyword evidence="1" id="KW-0472">Membrane</keyword>
<organism evidence="2 3">
    <name type="scientific">Methylophilus aquaticus</name>
    <dbReference type="NCBI Taxonomy" id="1971610"/>
    <lineage>
        <taxon>Bacteria</taxon>
        <taxon>Pseudomonadati</taxon>
        <taxon>Pseudomonadota</taxon>
        <taxon>Betaproteobacteria</taxon>
        <taxon>Nitrosomonadales</taxon>
        <taxon>Methylophilaceae</taxon>
        <taxon>Methylophilus</taxon>
    </lineage>
</organism>
<proteinExistence type="predicted"/>
<dbReference type="Proteomes" id="UP001225906">
    <property type="component" value="Unassembled WGS sequence"/>
</dbReference>
<feature type="transmembrane region" description="Helical" evidence="1">
    <location>
        <begin position="20"/>
        <end position="47"/>
    </location>
</feature>
<keyword evidence="3" id="KW-1185">Reference proteome</keyword>
<dbReference type="EMBL" id="JAVCAP010000015">
    <property type="protein sequence ID" value="MDP8567865.1"/>
    <property type="molecule type" value="Genomic_DNA"/>
</dbReference>
<evidence type="ECO:0000256" key="1">
    <source>
        <dbReference type="SAM" id="Phobius"/>
    </source>
</evidence>
<evidence type="ECO:0008006" key="4">
    <source>
        <dbReference type="Google" id="ProtNLM"/>
    </source>
</evidence>
<accession>A0ABT9JUT8</accession>
<sequence length="227" mass="25999">MGMISSLSATRWFRSSRRPFILHSGGTHIFQYLNGVLFAIFGLFGWLQFIAVENQPVLQVSTKFATQSNASFTKKGVVEVVKNGRFDSSSINKNIIWPSLFALKKAKLTPEVPVYFDQRIPESKADIRLAVSPARWQLEMKRSIVSDNQLQRAMLRVQDYLAIADDMMARRALNDVLLMDPYHVEALDLMIALLQRTGDAESMQHYQARLHQQLPVIDDAWREAWND</sequence>
<protein>
    <recommendedName>
        <fullName evidence="4">Bacterial transcriptional activator domain-containing protein</fullName>
    </recommendedName>
</protein>